<dbReference type="STRING" id="94130.A0A2Z6QLA0"/>
<reference evidence="2 4" key="1">
    <citation type="submission" date="2017-11" db="EMBL/GenBank/DDBJ databases">
        <title>The genome of Rhizophagus clarus HR1 reveals common genetic basis of auxotrophy among arbuscular mycorrhizal fungi.</title>
        <authorList>
            <person name="Kobayashi Y."/>
        </authorList>
    </citation>
    <scope>NUCLEOTIDE SEQUENCE [LARGE SCALE GENOMIC DNA]</scope>
    <source>
        <strain evidence="2 4">HR1</strain>
    </source>
</reference>
<evidence type="ECO:0000313" key="4">
    <source>
        <dbReference type="Proteomes" id="UP000247702"/>
    </source>
</evidence>
<dbReference type="InterPro" id="IPR001806">
    <property type="entry name" value="Small_GTPase"/>
</dbReference>
<dbReference type="Proteomes" id="UP000615446">
    <property type="component" value="Unassembled WGS sequence"/>
</dbReference>
<name>A0A2Z6QLA0_9GLOM</name>
<keyword evidence="4" id="KW-1185">Reference proteome</keyword>
<dbReference type="FunFam" id="3.40.50.300:FF:001447">
    <property type="entry name" value="Ras-related protein Rab-1B"/>
    <property type="match status" value="1"/>
</dbReference>
<dbReference type="SMART" id="SM00173">
    <property type="entry name" value="RAS"/>
    <property type="match status" value="1"/>
</dbReference>
<protein>
    <submittedName>
        <fullName evidence="3">Ras-domain-containing protein</fullName>
    </submittedName>
</protein>
<evidence type="ECO:0000313" key="3">
    <source>
        <dbReference type="EMBL" id="GES75931.1"/>
    </source>
</evidence>
<dbReference type="PRINTS" id="PR00449">
    <property type="entry name" value="RASTRNSFRMNG"/>
</dbReference>
<gene>
    <name evidence="3" type="ORF">RCL2_000333400</name>
    <name evidence="2" type="ORF">RclHR1_17330004</name>
</gene>
<dbReference type="EMBL" id="BLAL01000018">
    <property type="protein sequence ID" value="GES75931.1"/>
    <property type="molecule type" value="Genomic_DNA"/>
</dbReference>
<dbReference type="EMBL" id="BEXD01000817">
    <property type="protein sequence ID" value="GBB90395.1"/>
    <property type="molecule type" value="Genomic_DNA"/>
</dbReference>
<organism evidence="2 4">
    <name type="scientific">Rhizophagus clarus</name>
    <dbReference type="NCBI Taxonomy" id="94130"/>
    <lineage>
        <taxon>Eukaryota</taxon>
        <taxon>Fungi</taxon>
        <taxon>Fungi incertae sedis</taxon>
        <taxon>Mucoromycota</taxon>
        <taxon>Glomeromycotina</taxon>
        <taxon>Glomeromycetes</taxon>
        <taxon>Glomerales</taxon>
        <taxon>Glomeraceae</taxon>
        <taxon>Rhizophagus</taxon>
    </lineage>
</organism>
<reference evidence="3" key="2">
    <citation type="submission" date="2019-10" db="EMBL/GenBank/DDBJ databases">
        <title>Conservation and host-specific expression of non-tandemly repeated heterogenous ribosome RNA gene in arbuscular mycorrhizal fungi.</title>
        <authorList>
            <person name="Maeda T."/>
            <person name="Kobayashi Y."/>
            <person name="Nakagawa T."/>
            <person name="Ezawa T."/>
            <person name="Yamaguchi K."/>
            <person name="Bino T."/>
            <person name="Nishimoto Y."/>
            <person name="Shigenobu S."/>
            <person name="Kawaguchi M."/>
        </authorList>
    </citation>
    <scope>NUCLEOTIDE SEQUENCE</scope>
    <source>
        <strain evidence="3">HR1</strain>
    </source>
</reference>
<dbReference type="SUPFAM" id="SSF52540">
    <property type="entry name" value="P-loop containing nucleoside triphosphate hydrolases"/>
    <property type="match status" value="1"/>
</dbReference>
<dbReference type="NCBIfam" id="TIGR00231">
    <property type="entry name" value="small_GTP"/>
    <property type="match status" value="1"/>
</dbReference>
<dbReference type="InterPro" id="IPR005225">
    <property type="entry name" value="Small_GTP-bd"/>
</dbReference>
<comment type="caution">
    <text evidence="2">The sequence shown here is derived from an EMBL/GenBank/DDBJ whole genome shotgun (WGS) entry which is preliminary data.</text>
</comment>
<proteinExistence type="predicted"/>
<evidence type="ECO:0000256" key="1">
    <source>
        <dbReference type="ARBA" id="ARBA00022741"/>
    </source>
</evidence>
<sequence>MSQQNTVGGKDTLVNQLLVIKLAFLGESTVGKTSIVHKFVNYEFQENREQTINGAFLTQKCRLGDKIIRFEIWDIVDRKSYHTLIYRNAHVVVVVYDVTNVDSFDKAKSLIRELKSQVDPKVVIFLVGNKIDLSERQVPTEEVKDYALEFGLLFYETSAKTDDGIRTIFTKIAEKFVSDDSFPAEENVD</sequence>
<dbReference type="PROSITE" id="PS51419">
    <property type="entry name" value="RAB"/>
    <property type="match status" value="1"/>
</dbReference>
<dbReference type="SMART" id="SM00175">
    <property type="entry name" value="RAB"/>
    <property type="match status" value="1"/>
</dbReference>
<dbReference type="GO" id="GO:0005525">
    <property type="term" value="F:GTP binding"/>
    <property type="evidence" value="ECO:0007669"/>
    <property type="project" value="InterPro"/>
</dbReference>
<dbReference type="PROSITE" id="PS51421">
    <property type="entry name" value="RAS"/>
    <property type="match status" value="1"/>
</dbReference>
<dbReference type="PANTHER" id="PTHR47978">
    <property type="match status" value="1"/>
</dbReference>
<dbReference type="AlphaFoldDB" id="A0A2Z6QLA0"/>
<dbReference type="OrthoDB" id="63533at2759"/>
<dbReference type="Pfam" id="PF00071">
    <property type="entry name" value="Ras"/>
    <property type="match status" value="1"/>
</dbReference>
<dbReference type="Proteomes" id="UP000247702">
    <property type="component" value="Unassembled WGS sequence"/>
</dbReference>
<keyword evidence="1" id="KW-0547">Nucleotide-binding</keyword>
<accession>A0A2Z6QLA0</accession>
<dbReference type="InterPro" id="IPR027417">
    <property type="entry name" value="P-loop_NTPase"/>
</dbReference>
<dbReference type="SMART" id="SM00174">
    <property type="entry name" value="RHO"/>
    <property type="match status" value="1"/>
</dbReference>
<dbReference type="Gene3D" id="3.40.50.300">
    <property type="entry name" value="P-loop containing nucleotide triphosphate hydrolases"/>
    <property type="match status" value="1"/>
</dbReference>
<evidence type="ECO:0000313" key="2">
    <source>
        <dbReference type="EMBL" id="GBB90395.1"/>
    </source>
</evidence>
<dbReference type="GO" id="GO:0003924">
    <property type="term" value="F:GTPase activity"/>
    <property type="evidence" value="ECO:0007669"/>
    <property type="project" value="InterPro"/>
</dbReference>